<dbReference type="Proteomes" id="UP000318437">
    <property type="component" value="Unassembled WGS sequence"/>
</dbReference>
<dbReference type="EMBL" id="SJPS01000002">
    <property type="protein sequence ID" value="TWU28416.1"/>
    <property type="molecule type" value="Genomic_DNA"/>
</dbReference>
<sequence>MADEKKESVEVQADKQQEQQRVQVDDHNASCSYANFCRVTGTPEELIIDFGLNSQPFGVPTEPVIITQRLVTNYFTAKRLLHALHLSVQRHEQAFGVLETDVQKRVVQKPSN</sequence>
<evidence type="ECO:0000313" key="2">
    <source>
        <dbReference type="EMBL" id="TWU28416.1"/>
    </source>
</evidence>
<comment type="caution">
    <text evidence="2">The sequence shown here is derived from an EMBL/GenBank/DDBJ whole genome shotgun (WGS) entry which is preliminary data.</text>
</comment>
<name>A0A5C6CZH8_9BACT</name>
<protein>
    <recommendedName>
        <fullName evidence="4">DUF3467 domain-containing protein</fullName>
    </recommendedName>
</protein>
<dbReference type="OrthoDB" id="277953at2"/>
<dbReference type="InterPro" id="IPR021857">
    <property type="entry name" value="DUF3467"/>
</dbReference>
<dbReference type="Pfam" id="PF11950">
    <property type="entry name" value="DUF3467"/>
    <property type="match status" value="1"/>
</dbReference>
<evidence type="ECO:0008006" key="4">
    <source>
        <dbReference type="Google" id="ProtNLM"/>
    </source>
</evidence>
<evidence type="ECO:0000313" key="3">
    <source>
        <dbReference type="Proteomes" id="UP000318437"/>
    </source>
</evidence>
<dbReference type="AlphaFoldDB" id="A0A5C6CZH8"/>
<dbReference type="RefSeq" id="WP_146449874.1">
    <property type="nucleotide sequence ID" value="NZ_SJPS01000002.1"/>
</dbReference>
<gene>
    <name evidence="2" type="ORF">Pla144_17050</name>
</gene>
<proteinExistence type="predicted"/>
<accession>A0A5C6CZH8</accession>
<evidence type="ECO:0000256" key="1">
    <source>
        <dbReference type="SAM" id="MobiDB-lite"/>
    </source>
</evidence>
<feature type="region of interest" description="Disordered" evidence="1">
    <location>
        <begin position="1"/>
        <end position="24"/>
    </location>
</feature>
<organism evidence="2 3">
    <name type="scientific">Bythopirellula polymerisocia</name>
    <dbReference type="NCBI Taxonomy" id="2528003"/>
    <lineage>
        <taxon>Bacteria</taxon>
        <taxon>Pseudomonadati</taxon>
        <taxon>Planctomycetota</taxon>
        <taxon>Planctomycetia</taxon>
        <taxon>Pirellulales</taxon>
        <taxon>Lacipirellulaceae</taxon>
        <taxon>Bythopirellula</taxon>
    </lineage>
</organism>
<reference evidence="2 3" key="1">
    <citation type="submission" date="2019-02" db="EMBL/GenBank/DDBJ databases">
        <title>Deep-cultivation of Planctomycetes and their phenomic and genomic characterization uncovers novel biology.</title>
        <authorList>
            <person name="Wiegand S."/>
            <person name="Jogler M."/>
            <person name="Boedeker C."/>
            <person name="Pinto D."/>
            <person name="Vollmers J."/>
            <person name="Rivas-Marin E."/>
            <person name="Kohn T."/>
            <person name="Peeters S.H."/>
            <person name="Heuer A."/>
            <person name="Rast P."/>
            <person name="Oberbeckmann S."/>
            <person name="Bunk B."/>
            <person name="Jeske O."/>
            <person name="Meyerdierks A."/>
            <person name="Storesund J.E."/>
            <person name="Kallscheuer N."/>
            <person name="Luecker S."/>
            <person name="Lage O.M."/>
            <person name="Pohl T."/>
            <person name="Merkel B.J."/>
            <person name="Hornburger P."/>
            <person name="Mueller R.-W."/>
            <person name="Bruemmer F."/>
            <person name="Labrenz M."/>
            <person name="Spormann A.M."/>
            <person name="Op Den Camp H."/>
            <person name="Overmann J."/>
            <person name="Amann R."/>
            <person name="Jetten M.S.M."/>
            <person name="Mascher T."/>
            <person name="Medema M.H."/>
            <person name="Devos D.P."/>
            <person name="Kaster A.-K."/>
            <person name="Ovreas L."/>
            <person name="Rohde M."/>
            <person name="Galperin M.Y."/>
            <person name="Jogler C."/>
        </authorList>
    </citation>
    <scope>NUCLEOTIDE SEQUENCE [LARGE SCALE GENOMIC DNA]</scope>
    <source>
        <strain evidence="2 3">Pla144</strain>
    </source>
</reference>
<keyword evidence="3" id="KW-1185">Reference proteome</keyword>